<dbReference type="EMBL" id="JAGFNK010000144">
    <property type="protein sequence ID" value="KAI9507026.1"/>
    <property type="molecule type" value="Genomic_DNA"/>
</dbReference>
<sequence>MSTLIEERMHSLDPFSAAESAIAIQMERMRAAEAVAARDVIAQHLSLACRSIRDKSAIIDTLRQQNKHLEDVLKEHTSPHELPNSLLALPSEVPTPAGQETPSVIMMADNPKTESSAPKGSPLSNTAVEEEPPKYEVTEAVSQTPEGETPSTRQDALRLLREATFNSLARVNSPRVDTPDTPATPKMIVSDLNDLDIKVVADPHSEHPRAEESIAARHAILAALPLPPGIPSDALRPILIPSAHTLQEFFACAAGPLRAALANHRIFQQSTTNWCPEREEHGYFLTPLFKCATNPRVSTAHCWTMVDVISKLDKPTECFYNKDGKWYYAGVYRAIRLDDLTTKEFEQLSTETTQSLVKETLAGRKNVSPQTVYETSQLYLAGLSSIKQRGVHKLAVGVVRLALISV</sequence>
<evidence type="ECO:0000313" key="2">
    <source>
        <dbReference type="Proteomes" id="UP001207468"/>
    </source>
</evidence>
<dbReference type="Proteomes" id="UP001207468">
    <property type="component" value="Unassembled WGS sequence"/>
</dbReference>
<protein>
    <submittedName>
        <fullName evidence="1">Uncharacterized protein</fullName>
    </submittedName>
</protein>
<accession>A0ACC0U5V0</accession>
<keyword evidence="2" id="KW-1185">Reference proteome</keyword>
<comment type="caution">
    <text evidence="1">The sequence shown here is derived from an EMBL/GenBank/DDBJ whole genome shotgun (WGS) entry which is preliminary data.</text>
</comment>
<organism evidence="1 2">
    <name type="scientific">Russula earlei</name>
    <dbReference type="NCBI Taxonomy" id="71964"/>
    <lineage>
        <taxon>Eukaryota</taxon>
        <taxon>Fungi</taxon>
        <taxon>Dikarya</taxon>
        <taxon>Basidiomycota</taxon>
        <taxon>Agaricomycotina</taxon>
        <taxon>Agaricomycetes</taxon>
        <taxon>Russulales</taxon>
        <taxon>Russulaceae</taxon>
        <taxon>Russula</taxon>
    </lineage>
</organism>
<proteinExistence type="predicted"/>
<gene>
    <name evidence="1" type="ORF">F5148DRAFT_165934</name>
</gene>
<evidence type="ECO:0000313" key="1">
    <source>
        <dbReference type="EMBL" id="KAI9507026.1"/>
    </source>
</evidence>
<name>A0ACC0U5V0_9AGAM</name>
<reference evidence="1" key="1">
    <citation type="submission" date="2021-03" db="EMBL/GenBank/DDBJ databases">
        <title>Evolutionary priming and transition to the ectomycorrhizal habit in an iconic lineage of mushroom-forming fungi: is preadaptation a requirement?</title>
        <authorList>
            <consortium name="DOE Joint Genome Institute"/>
            <person name="Looney B.P."/>
            <person name="Miyauchi S."/>
            <person name="Morin E."/>
            <person name="Drula E."/>
            <person name="Courty P.E."/>
            <person name="Chicoki N."/>
            <person name="Fauchery L."/>
            <person name="Kohler A."/>
            <person name="Kuo A."/>
            <person name="LaButti K."/>
            <person name="Pangilinan J."/>
            <person name="Lipzen A."/>
            <person name="Riley R."/>
            <person name="Andreopoulos W."/>
            <person name="He G."/>
            <person name="Johnson J."/>
            <person name="Barry K.W."/>
            <person name="Grigoriev I.V."/>
            <person name="Nagy L."/>
            <person name="Hibbett D."/>
            <person name="Henrissat B."/>
            <person name="Matheny P.B."/>
            <person name="Labbe J."/>
            <person name="Martin A.F."/>
        </authorList>
    </citation>
    <scope>NUCLEOTIDE SEQUENCE</scope>
    <source>
        <strain evidence="1">BPL698</strain>
    </source>
</reference>